<name>A0A4Q1BPC4_TREME</name>
<reference evidence="1 2" key="1">
    <citation type="submission" date="2016-06" db="EMBL/GenBank/DDBJ databases">
        <title>Evolution of pathogenesis and genome organization in the Tremellales.</title>
        <authorList>
            <person name="Cuomo C."/>
            <person name="Litvintseva A."/>
            <person name="Heitman J."/>
            <person name="Chen Y."/>
            <person name="Sun S."/>
            <person name="Springer D."/>
            <person name="Dromer F."/>
            <person name="Young S."/>
            <person name="Zeng Q."/>
            <person name="Chapman S."/>
            <person name="Gujja S."/>
            <person name="Saif S."/>
            <person name="Birren B."/>
        </authorList>
    </citation>
    <scope>NUCLEOTIDE SEQUENCE [LARGE SCALE GENOMIC DNA]</scope>
    <source>
        <strain evidence="1 2">ATCC 28783</strain>
    </source>
</reference>
<comment type="caution">
    <text evidence="1">The sequence shown here is derived from an EMBL/GenBank/DDBJ whole genome shotgun (WGS) entry which is preliminary data.</text>
</comment>
<gene>
    <name evidence="1" type="ORF">M231_02941</name>
</gene>
<evidence type="ECO:0000313" key="2">
    <source>
        <dbReference type="Proteomes" id="UP000289152"/>
    </source>
</evidence>
<proteinExistence type="predicted"/>
<protein>
    <submittedName>
        <fullName evidence="1">Uncharacterized protein</fullName>
    </submittedName>
</protein>
<organism evidence="1 2">
    <name type="scientific">Tremella mesenterica</name>
    <name type="common">Jelly fungus</name>
    <dbReference type="NCBI Taxonomy" id="5217"/>
    <lineage>
        <taxon>Eukaryota</taxon>
        <taxon>Fungi</taxon>
        <taxon>Dikarya</taxon>
        <taxon>Basidiomycota</taxon>
        <taxon>Agaricomycotina</taxon>
        <taxon>Tremellomycetes</taxon>
        <taxon>Tremellales</taxon>
        <taxon>Tremellaceae</taxon>
        <taxon>Tremella</taxon>
    </lineage>
</organism>
<accession>A0A4Q1BPC4</accession>
<dbReference type="VEuPathDB" id="FungiDB:TREMEDRAFT_26582"/>
<evidence type="ECO:0000313" key="1">
    <source>
        <dbReference type="EMBL" id="RXK39748.1"/>
    </source>
</evidence>
<dbReference type="Proteomes" id="UP000289152">
    <property type="component" value="Unassembled WGS sequence"/>
</dbReference>
<dbReference type="InParanoid" id="A0A4Q1BPC4"/>
<dbReference type="InterPro" id="IPR016024">
    <property type="entry name" value="ARM-type_fold"/>
</dbReference>
<keyword evidence="2" id="KW-1185">Reference proteome</keyword>
<dbReference type="AlphaFoldDB" id="A0A4Q1BPC4"/>
<dbReference type="OrthoDB" id="2573735at2759"/>
<dbReference type="SUPFAM" id="SSF48371">
    <property type="entry name" value="ARM repeat"/>
    <property type="match status" value="1"/>
</dbReference>
<dbReference type="EMBL" id="SDIL01000027">
    <property type="protein sequence ID" value="RXK39748.1"/>
    <property type="molecule type" value="Genomic_DNA"/>
</dbReference>
<sequence length="914" mass="100039">MSSFLREILTPISSEDDLARLPAILDSQAVEAPLGAQLAVSAEWIAQKEKLELLLKQHTGASVVKALNVFAKIVDTLELYAPVLKGLQEVHAYVCDKLEGLVFDERFGENHLLAAAYIYGQAMAMSPLTTEAIGLAIENLLLRGDPRSSSLALAILLGVDRSNHLLFELKLSILLEQVQVLAFASRDKLVSRTALLRGMQLYSPERLSSQYVLQATHRLLRDSLSLCSDAMAMHEGVIWACFIIENMPMALRLDLRKSFSDTCDPIIIFDILQTTFEYVSSEAQVALCRALPILINWDSTRFDTDIQVDKVVYFMLGLPSNSRSAAMHGLGLLALTLLDRFEPFLDVVGPMALGVLNEHKRPKDQRAAQLLLNRLLAALGPIALSTMIEYLHCKPSILLADVALLEQIATLLPNLARKTIQIMTDIIDDLISGKPCSCQSLTHEAVLAALSVFPLGDAQLARRAQNLVIWSLDEEKDSNVVMAALPLVTDPNIAEPRVMRTLTFKTAQLLLADVHYALNVLSNPALASMLDERSCSMILLALHQSLEPSIQIVAAKLLTHLATAHRAIVQPLAWSHIRQSLGLMDFLTDVDPTRAIIEACIISNLLLALPQSLHQKYVEPVKTLILSGLHRPHEGHVLSLTFQGLANLAKVEGWASDQQSNLAIELLELSQEIPKDSQHAALNAISRLLSVPQEGIDVYNLLVAVHATFGGRHAKLDSELKALAAGIYGHLGTDSRAAIKREESVYTTESVLQSQISEARDKYTAESQTHINWLVTKTLLSALGSNQKIVAKTGPSEEKLLTLEVATAFGILQPHAVSGLLPDLPAKILRELRMALEHARKDQGRKEAGKAVLHTPASTVGPLLVYFSGSLRTSRSWLLEYWGDMASVMAECICTGDALPVLKGLDVVLDAITD</sequence>